<feature type="coiled-coil region" evidence="1">
    <location>
        <begin position="64"/>
        <end position="91"/>
    </location>
</feature>
<feature type="compositionally biased region" description="Polar residues" evidence="2">
    <location>
        <begin position="330"/>
        <end position="349"/>
    </location>
</feature>
<evidence type="ECO:0000256" key="2">
    <source>
        <dbReference type="SAM" id="MobiDB-lite"/>
    </source>
</evidence>
<proteinExistence type="predicted"/>
<dbReference type="AlphaFoldDB" id="A0A8H2XHJ5"/>
<feature type="region of interest" description="Disordered" evidence="2">
    <location>
        <begin position="264"/>
        <end position="359"/>
    </location>
</feature>
<sequence>MPGNRRVTFDLPPRQSPPAPGGNNSLVLLPSPQLSTDGLVNQISTLRAELRDGRILQARQCNQLNQEATRMAELTRKYKDVKQERQELKTKLGYERDAAAAIQKRFNVAVKNHAEAQDKCARTMVECERLRILNEQLSLLNKGLGVSKSEAKADFEEKIAEIEAAFQDKVEEVEAAFVRELEETQEKLTNERIEQMEALKKELDNRDAKIKRLERDLNRQCEINAMFTLDYDRDTNFTKHLSMPLTIPACGATVNEFTSGLLATTKPRPLSPRRPLIHIESNNVTTRKRARVSSWRIDKEANQPSPKTSAITNSPGHDDQGRTHKRARSNHSSATASRGQSLPHSQSPFRSRLESGRRY</sequence>
<organism evidence="3 4">
    <name type="scientific">Rhizoctonia solani</name>
    <dbReference type="NCBI Taxonomy" id="456999"/>
    <lineage>
        <taxon>Eukaryota</taxon>
        <taxon>Fungi</taxon>
        <taxon>Dikarya</taxon>
        <taxon>Basidiomycota</taxon>
        <taxon>Agaricomycotina</taxon>
        <taxon>Agaricomycetes</taxon>
        <taxon>Cantharellales</taxon>
        <taxon>Ceratobasidiaceae</taxon>
        <taxon>Rhizoctonia</taxon>
    </lineage>
</organism>
<dbReference type="Proteomes" id="UP000663853">
    <property type="component" value="Unassembled WGS sequence"/>
</dbReference>
<feature type="compositionally biased region" description="Polar residues" evidence="2">
    <location>
        <begin position="302"/>
        <end position="315"/>
    </location>
</feature>
<evidence type="ECO:0000313" key="4">
    <source>
        <dbReference type="Proteomes" id="UP000663853"/>
    </source>
</evidence>
<evidence type="ECO:0000256" key="1">
    <source>
        <dbReference type="SAM" id="Coils"/>
    </source>
</evidence>
<feature type="coiled-coil region" evidence="1">
    <location>
        <begin position="152"/>
        <end position="216"/>
    </location>
</feature>
<name>A0A8H2XHJ5_9AGAM</name>
<gene>
    <name evidence="3" type="ORF">RDB_LOCUS15069</name>
</gene>
<protein>
    <submittedName>
        <fullName evidence="3">Uncharacterized protein</fullName>
    </submittedName>
</protein>
<evidence type="ECO:0000313" key="3">
    <source>
        <dbReference type="EMBL" id="CAE6423169.1"/>
    </source>
</evidence>
<accession>A0A8H2XHJ5</accession>
<feature type="region of interest" description="Disordered" evidence="2">
    <location>
        <begin position="1"/>
        <end position="24"/>
    </location>
</feature>
<dbReference type="EMBL" id="CAJMXA010000258">
    <property type="protein sequence ID" value="CAE6423169.1"/>
    <property type="molecule type" value="Genomic_DNA"/>
</dbReference>
<comment type="caution">
    <text evidence="3">The sequence shown here is derived from an EMBL/GenBank/DDBJ whole genome shotgun (WGS) entry which is preliminary data.</text>
</comment>
<reference evidence="3" key="1">
    <citation type="submission" date="2021-01" db="EMBL/GenBank/DDBJ databases">
        <authorList>
            <person name="Kaushik A."/>
        </authorList>
    </citation>
    <scope>NUCLEOTIDE SEQUENCE</scope>
    <source>
        <strain evidence="3">AG6-10EEA</strain>
    </source>
</reference>
<keyword evidence="1" id="KW-0175">Coiled coil</keyword>